<evidence type="ECO:0000256" key="1">
    <source>
        <dbReference type="SAM" id="Phobius"/>
    </source>
</evidence>
<dbReference type="HOGENOM" id="CLU_3251793_0_0_9"/>
<dbReference type="STRING" id="411483.FAEPRAA2165_01020"/>
<dbReference type="AlphaFoldDB" id="C7H407"/>
<dbReference type="Proteomes" id="UP000004619">
    <property type="component" value="Unassembled WGS sequence"/>
</dbReference>
<sequence>MSHYIDFIFSFTVKYFVQSVIFIRIMTRIGQVFYEMQRRIFL</sequence>
<keyword evidence="3" id="KW-1185">Reference proteome</keyword>
<evidence type="ECO:0000313" key="2">
    <source>
        <dbReference type="EMBL" id="EEU97339.1"/>
    </source>
</evidence>
<comment type="caution">
    <text evidence="2">The sequence shown here is derived from an EMBL/GenBank/DDBJ whole genome shotgun (WGS) entry which is preliminary data.</text>
</comment>
<proteinExistence type="predicted"/>
<keyword evidence="1" id="KW-0812">Transmembrane</keyword>
<keyword evidence="1" id="KW-1133">Transmembrane helix</keyword>
<keyword evidence="1" id="KW-0472">Membrane</keyword>
<protein>
    <submittedName>
        <fullName evidence="2">Uncharacterized protein</fullName>
    </submittedName>
</protein>
<feature type="transmembrane region" description="Helical" evidence="1">
    <location>
        <begin position="15"/>
        <end position="34"/>
    </location>
</feature>
<evidence type="ECO:0000313" key="3">
    <source>
        <dbReference type="Proteomes" id="UP000004619"/>
    </source>
</evidence>
<name>C7H407_FAED2</name>
<organism evidence="2 3">
    <name type="scientific">Faecalibacterium duncaniae (strain DSM 17677 / JCM 31915 / A2-165)</name>
    <name type="common">Faecalibacterium prausnitzii</name>
    <dbReference type="NCBI Taxonomy" id="411483"/>
    <lineage>
        <taxon>Bacteria</taxon>
        <taxon>Bacillati</taxon>
        <taxon>Bacillota</taxon>
        <taxon>Clostridia</taxon>
        <taxon>Eubacteriales</taxon>
        <taxon>Oscillospiraceae</taxon>
        <taxon>Faecalibacterium</taxon>
    </lineage>
</organism>
<gene>
    <name evidence="2" type="ORF">FAEPRAA2165_01020</name>
</gene>
<reference evidence="2" key="1">
    <citation type="submission" date="2009-08" db="EMBL/GenBank/DDBJ databases">
        <authorList>
            <person name="Weinstock G."/>
            <person name="Sodergren E."/>
            <person name="Clifton S."/>
            <person name="Fulton L."/>
            <person name="Fulton B."/>
            <person name="Courtney L."/>
            <person name="Fronick C."/>
            <person name="Harrison M."/>
            <person name="Strong C."/>
            <person name="Farmer C."/>
            <person name="Delahaunty K."/>
            <person name="Markovic C."/>
            <person name="Hall O."/>
            <person name="Minx P."/>
            <person name="Tomlinson C."/>
            <person name="Mitreva M."/>
            <person name="Nelson J."/>
            <person name="Hou S."/>
            <person name="Wollam A."/>
            <person name="Pepin K.H."/>
            <person name="Johnson M."/>
            <person name="Bhonagiri V."/>
            <person name="Nash W.E."/>
            <person name="Warren W."/>
            <person name="Chinwalla A."/>
            <person name="Mardis E.R."/>
            <person name="Wilson R.K."/>
        </authorList>
    </citation>
    <scope>NUCLEOTIDE SEQUENCE [LARGE SCALE GENOMIC DNA]</scope>
    <source>
        <strain evidence="2">A2-165</strain>
    </source>
</reference>
<accession>C7H407</accession>
<dbReference type="EMBL" id="ACOP02000022">
    <property type="protein sequence ID" value="EEU97339.1"/>
    <property type="molecule type" value="Genomic_DNA"/>
</dbReference>